<evidence type="ECO:0000256" key="3">
    <source>
        <dbReference type="ARBA" id="ARBA00023136"/>
    </source>
</evidence>
<feature type="transmembrane region" description="Helical" evidence="5">
    <location>
        <begin position="780"/>
        <end position="801"/>
    </location>
</feature>
<evidence type="ECO:0000313" key="7">
    <source>
        <dbReference type="EMBL" id="CAG7591865.1"/>
    </source>
</evidence>
<evidence type="ECO:0000256" key="5">
    <source>
        <dbReference type="SAM" id="Phobius"/>
    </source>
</evidence>
<feature type="transmembrane region" description="Helical" evidence="5">
    <location>
        <begin position="808"/>
        <end position="827"/>
    </location>
</feature>
<evidence type="ECO:0000256" key="2">
    <source>
        <dbReference type="ARBA" id="ARBA00022989"/>
    </source>
</evidence>
<dbReference type="Proteomes" id="UP000837675">
    <property type="component" value="Unassembled WGS sequence"/>
</dbReference>
<evidence type="ECO:0000256" key="4">
    <source>
        <dbReference type="SAM" id="MobiDB-lite"/>
    </source>
</evidence>
<gene>
    <name evidence="7" type="ORF">MHYMCMPASI_00496</name>
</gene>
<dbReference type="EMBL" id="CAJVAF010000215">
    <property type="protein sequence ID" value="CAG7591865.1"/>
    <property type="molecule type" value="Genomic_DNA"/>
</dbReference>
<comment type="caution">
    <text evidence="7">The sequence shown here is derived from an EMBL/GenBank/DDBJ whole genome shotgun (WGS) entry which is preliminary data.</text>
</comment>
<feature type="transmembrane region" description="Helical" evidence="5">
    <location>
        <begin position="847"/>
        <end position="864"/>
    </location>
</feature>
<feature type="transmembrane region" description="Helical" evidence="5">
    <location>
        <begin position="734"/>
        <end position="760"/>
    </location>
</feature>
<dbReference type="InterPro" id="IPR007688">
    <property type="entry name" value="Conjugal_tfr_TrbL/VirB6"/>
</dbReference>
<organism evidence="7 8">
    <name type="scientific">Hyalomma marginatum</name>
    <dbReference type="NCBI Taxonomy" id="34627"/>
    <lineage>
        <taxon>Eukaryota</taxon>
        <taxon>Metazoa</taxon>
        <taxon>Ecdysozoa</taxon>
        <taxon>Arthropoda</taxon>
        <taxon>Chelicerata</taxon>
        <taxon>Arachnida</taxon>
        <taxon>Acari</taxon>
        <taxon>Parasitiformes</taxon>
        <taxon>Ixodida</taxon>
        <taxon>Ixodoidea</taxon>
        <taxon>Ixodidae</taxon>
        <taxon>Hyalomminae</taxon>
        <taxon>Hyalomma</taxon>
    </lineage>
</organism>
<evidence type="ECO:0000256" key="1">
    <source>
        <dbReference type="ARBA" id="ARBA00022692"/>
    </source>
</evidence>
<protein>
    <submittedName>
        <fullName evidence="7">Type IV secretion system protein</fullName>
    </submittedName>
</protein>
<sequence>MLHLNSSILFIFTLLSIFCTNVDAALYSDCVYSWEFGDEDRKLVIVRPIGQICYKRCQNECNSFARGKNDAGLRKDKDAYNSAINGVGDDLNADIIDSCIAACQKGDFFKSKYRDYDKNHNVVWKDEIATKVACGTSGISSANYNYYQSDLVVDPTKNQKIRIKMLDESGQSEIGSSIYLCGFKTMKLAPVWNSMLKSKWPDDATVNGKITNDKEDWHARNYYWTDTEIDIKDGDYLELRYGGNYMFQPYSVGYNTPFNQSLQVWKPEAFGGSFFGNWKSIELIGSQFKLAEINILSRDKDGVPTSIDYSNIEAINNNALDWYGLKGRIWSETKPLSSDYNIITFESDYGSTLGMSILSWITDPTESDNPTKRTKERIRMLSFSGVLQGFSDKYMRLALRHYDNPNVPVGTGSTTDYADNLGGMEVTIKWRGCNFRSGERLQYAIIPVNSSGEYVPDSPNIDWQDVDIKSDFFPAVGKEKGNVFFRIKRLDLDYSKGLEPTCSRLFPMPCQSTLNNVTNPAKYAAYNTTGEYYISVEKEVEAAPVSGGLAEILQEIVDYLFKDDPNNPRNGIVPKTFKHFVTDTNFITAVRALLVFYIAFTGISFITGLAQLTQKEAVIRIAKISMVTVLISDRSWDFFNNYLFNLFTVGSLELSVRIAGSMNGSMQFNEQEFFNNPAIIFSVFDAPFRQLFSVQVWAKIASLICANLFGFLIAIVIIFAIVMYAICIAKVLTLYLVSTISLGILFLVGPIFICFILFPFTKQFFDSWFKQMLSFALQPVFVITAVAFLNTLLMTALYMTLGFTACKVCILGFSILGFDVCLIPGYMSLASAHHPPTDSFGIPINSLASAIFFLIIGQAMYVFCNFSSSLANMIATSNFMGLNLSEAAANANPVNALLSAFGSPSGGSAGGRRVGGARSGSRGSKDRAGGQGEKLRRAPFGENLRLDDINANNRREEENTQEQPKGSDRDSNNSGIE</sequence>
<feature type="compositionally biased region" description="Gly residues" evidence="4">
    <location>
        <begin position="905"/>
        <end position="918"/>
    </location>
</feature>
<keyword evidence="1 5" id="KW-0812">Transmembrane</keyword>
<proteinExistence type="predicted"/>
<name>A0A8S4C1L2_9ACAR</name>
<dbReference type="Pfam" id="PF04610">
    <property type="entry name" value="TrbL"/>
    <property type="match status" value="1"/>
</dbReference>
<accession>A0A8S4C1L2</accession>
<evidence type="ECO:0000313" key="8">
    <source>
        <dbReference type="Proteomes" id="UP000837675"/>
    </source>
</evidence>
<evidence type="ECO:0000256" key="6">
    <source>
        <dbReference type="SAM" id="SignalP"/>
    </source>
</evidence>
<keyword evidence="6" id="KW-0732">Signal</keyword>
<dbReference type="GO" id="GO:0030255">
    <property type="term" value="P:protein secretion by the type IV secretion system"/>
    <property type="evidence" value="ECO:0007669"/>
    <property type="project" value="InterPro"/>
</dbReference>
<feature type="region of interest" description="Disordered" evidence="4">
    <location>
        <begin position="905"/>
        <end position="977"/>
    </location>
</feature>
<keyword evidence="3 5" id="KW-0472">Membrane</keyword>
<reference evidence="7" key="1">
    <citation type="submission" date="2021-06" db="EMBL/GenBank/DDBJ databases">
        <authorList>
            <person name="Nardi T."/>
            <person name="Nardi T."/>
        </authorList>
    </citation>
    <scope>NUCLEOTIDE SEQUENCE</scope>
</reference>
<feature type="transmembrane region" description="Helical" evidence="5">
    <location>
        <begin position="700"/>
        <end position="727"/>
    </location>
</feature>
<feature type="compositionally biased region" description="Basic and acidic residues" evidence="4">
    <location>
        <begin position="923"/>
        <end position="936"/>
    </location>
</feature>
<feature type="chain" id="PRO_5035822154" evidence="6">
    <location>
        <begin position="25"/>
        <end position="977"/>
    </location>
</feature>
<feature type="compositionally biased region" description="Basic and acidic residues" evidence="4">
    <location>
        <begin position="944"/>
        <end position="958"/>
    </location>
</feature>
<keyword evidence="2 5" id="KW-1133">Transmembrane helix</keyword>
<dbReference type="AlphaFoldDB" id="A0A8S4C1L2"/>
<keyword evidence="8" id="KW-1185">Reference proteome</keyword>
<feature type="signal peptide" evidence="6">
    <location>
        <begin position="1"/>
        <end position="24"/>
    </location>
</feature>
<feature type="transmembrane region" description="Helical" evidence="5">
    <location>
        <begin position="586"/>
        <end position="610"/>
    </location>
</feature>